<name>A0A380G1Q7_9STAP</name>
<dbReference type="GO" id="GO:0003700">
    <property type="term" value="F:DNA-binding transcription factor activity"/>
    <property type="evidence" value="ECO:0007669"/>
    <property type="project" value="InterPro"/>
</dbReference>
<dbReference type="InterPro" id="IPR036388">
    <property type="entry name" value="WH-like_DNA-bd_sf"/>
</dbReference>
<dbReference type="Proteomes" id="UP000254047">
    <property type="component" value="Unassembled WGS sequence"/>
</dbReference>
<dbReference type="PANTHER" id="PTHR35790:SF4">
    <property type="entry name" value="HTH-TYPE TRANSCRIPTIONAL REGULATOR PCHR"/>
    <property type="match status" value="1"/>
</dbReference>
<evidence type="ECO:0000256" key="3">
    <source>
        <dbReference type="ARBA" id="ARBA00023163"/>
    </source>
</evidence>
<reference evidence="5 7" key="1">
    <citation type="submission" date="2018-06" db="EMBL/GenBank/DDBJ databases">
        <authorList>
            <consortium name="Pathogen Informatics"/>
            <person name="Doyle S."/>
        </authorList>
    </citation>
    <scope>NUCLEOTIDE SEQUENCE [LARGE SCALE GENOMIC DNA]</scope>
    <source>
        <strain evidence="5 7">NCTC13830</strain>
    </source>
</reference>
<keyword evidence="1" id="KW-0805">Transcription regulation</keyword>
<sequence>MQKNKEEILMNSFRDLFNKIGWLNKDKMEHALKGYKSSEVHCIEAIKEHSQPNVRYLADTLYMTRGAISKLTKRLQQKDLIENYRNPNNKKEIYFKLTAEGEHVYQIHSELHQEFQQRDEKVFETMTDEEFENMMAFICRYNQHLDEEIIKQDRRP</sequence>
<evidence type="ECO:0000313" key="6">
    <source>
        <dbReference type="EMBL" id="TGE17431.1"/>
    </source>
</evidence>
<evidence type="ECO:0000256" key="2">
    <source>
        <dbReference type="ARBA" id="ARBA00023125"/>
    </source>
</evidence>
<keyword evidence="3" id="KW-0804">Transcription</keyword>
<dbReference type="AlphaFoldDB" id="A0A380G1Q7"/>
<dbReference type="Gene3D" id="1.10.10.10">
    <property type="entry name" value="Winged helix-like DNA-binding domain superfamily/Winged helix DNA-binding domain"/>
    <property type="match status" value="1"/>
</dbReference>
<evidence type="ECO:0000313" key="7">
    <source>
        <dbReference type="Proteomes" id="UP000254047"/>
    </source>
</evidence>
<dbReference type="RefSeq" id="WP_103298907.1">
    <property type="nucleotide sequence ID" value="NZ_PPQT01000130.1"/>
</dbReference>
<protein>
    <submittedName>
        <fullName evidence="5 6">MarR family transcriptional regulator</fullName>
    </submittedName>
</protein>
<evidence type="ECO:0000259" key="4">
    <source>
        <dbReference type="PROSITE" id="PS50995"/>
    </source>
</evidence>
<organism evidence="5 7">
    <name type="scientific">Staphylococcus petrasii</name>
    <dbReference type="NCBI Taxonomy" id="1276936"/>
    <lineage>
        <taxon>Bacteria</taxon>
        <taxon>Bacillati</taxon>
        <taxon>Bacillota</taxon>
        <taxon>Bacilli</taxon>
        <taxon>Bacillales</taxon>
        <taxon>Staphylococcaceae</taxon>
        <taxon>Staphylococcus</taxon>
    </lineage>
</organism>
<dbReference type="SMART" id="SM00347">
    <property type="entry name" value="HTH_MARR"/>
    <property type="match status" value="1"/>
</dbReference>
<dbReference type="Pfam" id="PF01047">
    <property type="entry name" value="MarR"/>
    <property type="match status" value="1"/>
</dbReference>
<evidence type="ECO:0000256" key="1">
    <source>
        <dbReference type="ARBA" id="ARBA00023015"/>
    </source>
</evidence>
<dbReference type="GO" id="GO:0003677">
    <property type="term" value="F:DNA binding"/>
    <property type="evidence" value="ECO:0007669"/>
    <property type="project" value="UniProtKB-KW"/>
</dbReference>
<dbReference type="SUPFAM" id="SSF46785">
    <property type="entry name" value="Winged helix' DNA-binding domain"/>
    <property type="match status" value="1"/>
</dbReference>
<dbReference type="InterPro" id="IPR036390">
    <property type="entry name" value="WH_DNA-bd_sf"/>
</dbReference>
<evidence type="ECO:0000313" key="8">
    <source>
        <dbReference type="Proteomes" id="UP000297598"/>
    </source>
</evidence>
<accession>A0A380G1Q7</accession>
<proteinExistence type="predicted"/>
<dbReference type="OrthoDB" id="5358347at2"/>
<keyword evidence="8" id="KW-1185">Reference proteome</keyword>
<feature type="domain" description="HTH marR-type" evidence="4">
    <location>
        <begin position="6"/>
        <end position="143"/>
    </location>
</feature>
<dbReference type="InterPro" id="IPR000835">
    <property type="entry name" value="HTH_MarR-typ"/>
</dbReference>
<dbReference type="Proteomes" id="UP000297598">
    <property type="component" value="Unassembled WGS sequence"/>
</dbReference>
<dbReference type="PROSITE" id="PS50995">
    <property type="entry name" value="HTH_MARR_2"/>
    <property type="match status" value="1"/>
</dbReference>
<gene>
    <name evidence="6" type="ORF">BJR09_06445</name>
    <name evidence="5" type="ORF">NCTC13830_01348</name>
</gene>
<reference evidence="6 8" key="2">
    <citation type="submission" date="2019-04" db="EMBL/GenBank/DDBJ databases">
        <title>Genomic characterization of Staphylococcus petrasii strains.</title>
        <authorList>
            <person name="Vrbovska V."/>
            <person name="Kovarovic V."/>
            <person name="Maslanova I."/>
            <person name="Indrakova A."/>
            <person name="Petras P."/>
            <person name="Sedo O."/>
            <person name="Svec P."/>
            <person name="Fisarova L."/>
            <person name="Sedlacek I."/>
            <person name="Doskar J."/>
            <person name="Pantucek R."/>
        </authorList>
    </citation>
    <scope>NUCLEOTIDE SEQUENCE [LARGE SCALE GENOMIC DNA]</scope>
    <source>
        <strain evidence="6 8">P5404</strain>
    </source>
</reference>
<dbReference type="InterPro" id="IPR052067">
    <property type="entry name" value="Metal_resp_HTH_trans_reg"/>
</dbReference>
<keyword evidence="2" id="KW-0238">DNA-binding</keyword>
<dbReference type="EMBL" id="UHDO01000001">
    <property type="protein sequence ID" value="SUM43961.1"/>
    <property type="molecule type" value="Genomic_DNA"/>
</dbReference>
<evidence type="ECO:0000313" key="5">
    <source>
        <dbReference type="EMBL" id="SUM43961.1"/>
    </source>
</evidence>
<dbReference type="PANTHER" id="PTHR35790">
    <property type="entry name" value="HTH-TYPE TRANSCRIPTIONAL REGULATOR PCHR"/>
    <property type="match status" value="1"/>
</dbReference>
<dbReference type="EMBL" id="SRLS01000008">
    <property type="protein sequence ID" value="TGE17431.1"/>
    <property type="molecule type" value="Genomic_DNA"/>
</dbReference>